<keyword evidence="7 12" id="KW-0863">Zinc-finger</keyword>
<dbReference type="GO" id="GO:0003899">
    <property type="term" value="F:DNA-directed RNA polymerase activity"/>
    <property type="evidence" value="ECO:0007669"/>
    <property type="project" value="UniProtKB-UniRule"/>
</dbReference>
<dbReference type="Pfam" id="PF08275">
    <property type="entry name" value="DNAG_N"/>
    <property type="match status" value="1"/>
</dbReference>
<dbReference type="SUPFAM" id="SSF57783">
    <property type="entry name" value="Zinc beta-ribbon"/>
    <property type="match status" value="1"/>
</dbReference>
<dbReference type="Proteomes" id="UP000034366">
    <property type="component" value="Unassembled WGS sequence"/>
</dbReference>
<comment type="similarity">
    <text evidence="12 13">Belongs to the DnaG primase family.</text>
</comment>
<dbReference type="InterPro" id="IPR013264">
    <property type="entry name" value="DNAG_N"/>
</dbReference>
<evidence type="ECO:0000259" key="15">
    <source>
        <dbReference type="PROSITE" id="PS50880"/>
    </source>
</evidence>
<evidence type="ECO:0000256" key="2">
    <source>
        <dbReference type="ARBA" id="ARBA00022515"/>
    </source>
</evidence>
<dbReference type="AlphaFoldDB" id="A0A0G0KNF7"/>
<dbReference type="InterPro" id="IPR019475">
    <property type="entry name" value="DNA_primase_DnaB-bd"/>
</dbReference>
<comment type="catalytic activity">
    <reaction evidence="12">
        <text>ssDNA + n NTP = ssDNA/pppN(pN)n-1 hybrid + (n-1) diphosphate.</text>
        <dbReference type="EC" id="2.7.7.101"/>
    </reaction>
</comment>
<feature type="domain" description="Toprim" evidence="15">
    <location>
        <begin position="254"/>
        <end position="335"/>
    </location>
</feature>
<dbReference type="GO" id="GO:0005737">
    <property type="term" value="C:cytoplasm"/>
    <property type="evidence" value="ECO:0007669"/>
    <property type="project" value="TreeGrafter"/>
</dbReference>
<comment type="subunit">
    <text evidence="12">Monomer. Interacts with DnaB.</text>
</comment>
<evidence type="ECO:0000313" key="16">
    <source>
        <dbReference type="EMBL" id="KKQ50704.1"/>
    </source>
</evidence>
<dbReference type="Pfam" id="PF10410">
    <property type="entry name" value="DnaB_bind"/>
    <property type="match status" value="1"/>
</dbReference>
<dbReference type="InterPro" id="IPR030846">
    <property type="entry name" value="DnaG_bac"/>
</dbReference>
<comment type="function">
    <text evidence="12 13">RNA polymerase that catalyzes the synthesis of short RNA molecules used as primers for DNA polymerase during DNA replication.</text>
</comment>
<dbReference type="InterPro" id="IPR006171">
    <property type="entry name" value="TOPRIM_dom"/>
</dbReference>
<keyword evidence="11 12" id="KW-0804">Transcription</keyword>
<protein>
    <recommendedName>
        <fullName evidence="12 13">DNA primase</fullName>
        <ecNumber evidence="12">2.7.7.101</ecNumber>
    </recommendedName>
</protein>
<dbReference type="InterPro" id="IPR037068">
    <property type="entry name" value="DNA_primase_core_N_sf"/>
</dbReference>
<dbReference type="InterPro" id="IPR050219">
    <property type="entry name" value="DnaG_primase"/>
</dbReference>
<name>A0A0G0KNF7_9BACT</name>
<dbReference type="FunFam" id="3.90.580.10:FF:000001">
    <property type="entry name" value="DNA primase"/>
    <property type="match status" value="1"/>
</dbReference>
<keyword evidence="4 12" id="KW-0548">Nucleotidyltransferase</keyword>
<dbReference type="GO" id="GO:1990077">
    <property type="term" value="C:primosome complex"/>
    <property type="evidence" value="ECO:0007669"/>
    <property type="project" value="UniProtKB-KW"/>
</dbReference>
<keyword evidence="5 12" id="KW-0235">DNA replication</keyword>
<evidence type="ECO:0000256" key="9">
    <source>
        <dbReference type="ARBA" id="ARBA00022842"/>
    </source>
</evidence>
<dbReference type="CDD" id="cd03364">
    <property type="entry name" value="TOPRIM_DnaG_primases"/>
    <property type="match status" value="1"/>
</dbReference>
<keyword evidence="2 12" id="KW-0639">Primosome</keyword>
<dbReference type="SUPFAM" id="SSF56731">
    <property type="entry name" value="DNA primase core"/>
    <property type="match status" value="1"/>
</dbReference>
<dbReference type="HAMAP" id="MF_00974">
    <property type="entry name" value="DNA_primase_DnaG"/>
    <property type="match status" value="1"/>
</dbReference>
<evidence type="ECO:0000256" key="6">
    <source>
        <dbReference type="ARBA" id="ARBA00022723"/>
    </source>
</evidence>
<feature type="zinc finger region" description="CHC2-type" evidence="12 14">
    <location>
        <begin position="35"/>
        <end position="59"/>
    </location>
</feature>
<dbReference type="PANTHER" id="PTHR30313:SF2">
    <property type="entry name" value="DNA PRIMASE"/>
    <property type="match status" value="1"/>
</dbReference>
<organism evidence="16 17">
    <name type="scientific">Candidatus Woesebacteria bacterium GW2011_GWD1_38_10</name>
    <dbReference type="NCBI Taxonomy" id="1618592"/>
    <lineage>
        <taxon>Bacteria</taxon>
        <taxon>Candidatus Woeseibacteriota</taxon>
    </lineage>
</organism>
<dbReference type="GO" id="GO:0003677">
    <property type="term" value="F:DNA binding"/>
    <property type="evidence" value="ECO:0007669"/>
    <property type="project" value="UniProtKB-KW"/>
</dbReference>
<evidence type="ECO:0000256" key="11">
    <source>
        <dbReference type="ARBA" id="ARBA00023163"/>
    </source>
</evidence>
<evidence type="ECO:0000256" key="1">
    <source>
        <dbReference type="ARBA" id="ARBA00022478"/>
    </source>
</evidence>
<dbReference type="SMART" id="SM00400">
    <property type="entry name" value="ZnF_CHCC"/>
    <property type="match status" value="1"/>
</dbReference>
<evidence type="ECO:0000256" key="3">
    <source>
        <dbReference type="ARBA" id="ARBA00022679"/>
    </source>
</evidence>
<comment type="cofactor">
    <cofactor evidence="12 13 14">
        <name>Zn(2+)</name>
        <dbReference type="ChEBI" id="CHEBI:29105"/>
    </cofactor>
    <text evidence="12 13 14">Binds 1 zinc ion per monomer.</text>
</comment>
<accession>A0A0G0KNF7</accession>
<comment type="caution">
    <text evidence="16">The sequence shown here is derived from an EMBL/GenBank/DDBJ whole genome shotgun (WGS) entry which is preliminary data.</text>
</comment>
<evidence type="ECO:0000256" key="8">
    <source>
        <dbReference type="ARBA" id="ARBA00022833"/>
    </source>
</evidence>
<dbReference type="PROSITE" id="PS50880">
    <property type="entry name" value="TOPRIM"/>
    <property type="match status" value="1"/>
</dbReference>
<dbReference type="InterPro" id="IPR002694">
    <property type="entry name" value="Znf_CHC2"/>
</dbReference>
<dbReference type="Gene3D" id="3.90.580.10">
    <property type="entry name" value="Zinc finger, CHC2-type domain"/>
    <property type="match status" value="1"/>
</dbReference>
<keyword evidence="6 12" id="KW-0479">Metal-binding</keyword>
<keyword evidence="10 12" id="KW-0238">DNA-binding</keyword>
<dbReference type="GO" id="GO:0008270">
    <property type="term" value="F:zinc ion binding"/>
    <property type="evidence" value="ECO:0007669"/>
    <property type="project" value="UniProtKB-UniRule"/>
</dbReference>
<dbReference type="GO" id="GO:0006269">
    <property type="term" value="P:DNA replication, synthesis of primer"/>
    <property type="evidence" value="ECO:0007669"/>
    <property type="project" value="UniProtKB-UniRule"/>
</dbReference>
<dbReference type="InterPro" id="IPR034151">
    <property type="entry name" value="TOPRIM_DnaG_bac"/>
</dbReference>
<dbReference type="GO" id="GO:0000428">
    <property type="term" value="C:DNA-directed RNA polymerase complex"/>
    <property type="evidence" value="ECO:0007669"/>
    <property type="project" value="UniProtKB-KW"/>
</dbReference>
<dbReference type="NCBIfam" id="TIGR01391">
    <property type="entry name" value="dnaG"/>
    <property type="match status" value="1"/>
</dbReference>
<evidence type="ECO:0000313" key="17">
    <source>
        <dbReference type="Proteomes" id="UP000034366"/>
    </source>
</evidence>
<dbReference type="Pfam" id="PF01807">
    <property type="entry name" value="Zn_ribbon_DnaG"/>
    <property type="match status" value="1"/>
</dbReference>
<dbReference type="SMART" id="SM00493">
    <property type="entry name" value="TOPRIM"/>
    <property type="match status" value="1"/>
</dbReference>
<dbReference type="PANTHER" id="PTHR30313">
    <property type="entry name" value="DNA PRIMASE"/>
    <property type="match status" value="1"/>
</dbReference>
<evidence type="ECO:0000256" key="5">
    <source>
        <dbReference type="ARBA" id="ARBA00022705"/>
    </source>
</evidence>
<keyword evidence="8 12" id="KW-0862">Zinc</keyword>
<dbReference type="Gene3D" id="3.90.980.10">
    <property type="entry name" value="DNA primase, catalytic core, N-terminal domain"/>
    <property type="match status" value="1"/>
</dbReference>
<sequence length="588" mass="67115">MAGDIEEIKSKADIVQIISERIATKKAGKHYRALCPFHGEKTPSFMISPELQIYKCFGCGEGGDVITFLEKYEGMDFNEAILYLSERTGVKLERGAFQPKKEKEKIVEINALAEKYYHYILQNHSLGKDALLYLKEKRKITVNSIDKFGIGYSPQNQSLFENFFIKKKGIKQDDLVRSGICYERYGKCFDRFAGRIIFPLYDHRGNPVGFSGRLMPGVDRDAGKYINTPDTPAYHKSELLFGLNFVKDDIKKEGYAIITEGELDMISPWQRGVRNVIAIKGSALTDAHARLLSRFTQNLTLALDSDFAGNTAAKRGIETVQSMGFKVKVARLGKYKDPDEMAVDDIKKFSKSLSDAVPVYDFIIDSAFEKYDSEKIDGKVDISKEVVPFLSKINDEILKAYYVGLLSKKLQVPYDSVYAEVEKSKIGRITREDIKEERVRTDGKRELIEETLLLLTILRSAQEAGELKRYIKSIFAKRVLEELISYIKVKEFNVKLFADNLPTELKEKFREKYIANSIAYERSGDEKMANETEDLKRKLELIDISESQKGLIAKIKESESRGDKKDVKTLQKKLNELVDVKSKYFKPD</sequence>
<dbReference type="Gene3D" id="3.40.1360.10">
    <property type="match status" value="1"/>
</dbReference>
<evidence type="ECO:0000256" key="10">
    <source>
        <dbReference type="ARBA" id="ARBA00023125"/>
    </source>
</evidence>
<evidence type="ECO:0000256" key="12">
    <source>
        <dbReference type="HAMAP-Rule" id="MF_00974"/>
    </source>
</evidence>
<dbReference type="InterPro" id="IPR036977">
    <property type="entry name" value="DNA_primase_Znf_CHC2"/>
</dbReference>
<evidence type="ECO:0000256" key="14">
    <source>
        <dbReference type="PIRSR" id="PIRSR002811-1"/>
    </source>
</evidence>
<keyword evidence="3 12" id="KW-0808">Transferase</keyword>
<dbReference type="EMBL" id="LBTW01000002">
    <property type="protein sequence ID" value="KKQ50704.1"/>
    <property type="molecule type" value="Genomic_DNA"/>
</dbReference>
<dbReference type="PIRSF" id="PIRSF002811">
    <property type="entry name" value="DnaG"/>
    <property type="match status" value="1"/>
</dbReference>
<keyword evidence="1 12" id="KW-0240">DNA-directed RNA polymerase</keyword>
<evidence type="ECO:0000256" key="7">
    <source>
        <dbReference type="ARBA" id="ARBA00022771"/>
    </source>
</evidence>
<gene>
    <name evidence="12" type="primary">dnaG</name>
    <name evidence="16" type="ORF">US67_C0002G0007</name>
</gene>
<dbReference type="InterPro" id="IPR006295">
    <property type="entry name" value="DNA_primase_DnaG"/>
</dbReference>
<proteinExistence type="inferred from homology"/>
<dbReference type="PATRIC" id="fig|1618592.3.peg.35"/>
<evidence type="ECO:0000256" key="4">
    <source>
        <dbReference type="ARBA" id="ARBA00022695"/>
    </source>
</evidence>
<reference evidence="16 17" key="1">
    <citation type="journal article" date="2015" name="Nature">
        <title>rRNA introns, odd ribosomes, and small enigmatic genomes across a large radiation of phyla.</title>
        <authorList>
            <person name="Brown C.T."/>
            <person name="Hug L.A."/>
            <person name="Thomas B.C."/>
            <person name="Sharon I."/>
            <person name="Castelle C.J."/>
            <person name="Singh A."/>
            <person name="Wilkins M.J."/>
            <person name="Williams K.H."/>
            <person name="Banfield J.F."/>
        </authorList>
    </citation>
    <scope>NUCLEOTIDE SEQUENCE [LARGE SCALE GENOMIC DNA]</scope>
</reference>
<comment type="domain">
    <text evidence="12">Contains an N-terminal zinc-binding domain, a central core domain that contains the primase activity, and a C-terminal DnaB-binding domain.</text>
</comment>
<dbReference type="Pfam" id="PF13155">
    <property type="entry name" value="Toprim_2"/>
    <property type="match status" value="1"/>
</dbReference>
<evidence type="ECO:0000256" key="13">
    <source>
        <dbReference type="PIRNR" id="PIRNR002811"/>
    </source>
</evidence>
<dbReference type="EC" id="2.7.7.101" evidence="12"/>
<keyword evidence="9" id="KW-0460">Magnesium</keyword>